<gene>
    <name evidence="1" type="ORF">PPNO1_LOCUS7154</name>
</gene>
<evidence type="ECO:0000313" key="1">
    <source>
        <dbReference type="EMBL" id="CAI4217547.1"/>
    </source>
</evidence>
<keyword evidence="2" id="KW-1185">Reference proteome</keyword>
<evidence type="ECO:0000313" key="2">
    <source>
        <dbReference type="Proteomes" id="UP000838763"/>
    </source>
</evidence>
<accession>A0A9P1H7P1</accession>
<dbReference type="AlphaFoldDB" id="A0A9P1H7P1"/>
<organism evidence="1 2">
    <name type="scientific">Parascedosporium putredinis</name>
    <dbReference type="NCBI Taxonomy" id="1442378"/>
    <lineage>
        <taxon>Eukaryota</taxon>
        <taxon>Fungi</taxon>
        <taxon>Dikarya</taxon>
        <taxon>Ascomycota</taxon>
        <taxon>Pezizomycotina</taxon>
        <taxon>Sordariomycetes</taxon>
        <taxon>Hypocreomycetidae</taxon>
        <taxon>Microascales</taxon>
        <taxon>Microascaceae</taxon>
        <taxon>Parascedosporium</taxon>
    </lineage>
</organism>
<dbReference type="Proteomes" id="UP000838763">
    <property type="component" value="Unassembled WGS sequence"/>
</dbReference>
<sequence>MPRRNCRVKPAGLNIAGPDTSLSCHAGAHVIHGRTADGSALTNRPEVHHLIDGEEEEYRPTLGWMRV</sequence>
<reference evidence="1" key="1">
    <citation type="submission" date="2022-11" db="EMBL/GenBank/DDBJ databases">
        <authorList>
            <person name="Scott C."/>
            <person name="Bruce N."/>
        </authorList>
    </citation>
    <scope>NUCLEOTIDE SEQUENCE</scope>
</reference>
<proteinExistence type="predicted"/>
<name>A0A9P1H7P1_9PEZI</name>
<dbReference type="EMBL" id="CALLCH030000016">
    <property type="protein sequence ID" value="CAI4217547.1"/>
    <property type="molecule type" value="Genomic_DNA"/>
</dbReference>
<protein>
    <submittedName>
        <fullName evidence="1">Uncharacterized protein</fullName>
    </submittedName>
</protein>
<comment type="caution">
    <text evidence="1">The sequence shown here is derived from an EMBL/GenBank/DDBJ whole genome shotgun (WGS) entry which is preliminary data.</text>
</comment>